<dbReference type="GO" id="GO:0016263">
    <property type="term" value="F:glycoprotein-N-acetylgalactosamine 3-beta-galactosyltransferase activity"/>
    <property type="evidence" value="ECO:0007669"/>
    <property type="project" value="UniProtKB-EC"/>
</dbReference>
<protein>
    <recommendedName>
        <fullName evidence="4">N-acetylgalactosaminide beta-1,3-galactosyltransferase</fullName>
        <ecNumber evidence="4">2.4.1.122</ecNumber>
    </recommendedName>
</protein>
<keyword evidence="9" id="KW-0735">Signal-anchor</keyword>
<reference evidence="14 15" key="1">
    <citation type="journal article" date="2016" name="Sci. Rep.">
        <title>Peltaster fructicola genome reveals evolution from an invasive phytopathogen to an ectophytic parasite.</title>
        <authorList>
            <person name="Xu C."/>
            <person name="Chen H."/>
            <person name="Gleason M.L."/>
            <person name="Xu J.R."/>
            <person name="Liu H."/>
            <person name="Zhang R."/>
            <person name="Sun G."/>
        </authorList>
    </citation>
    <scope>NUCLEOTIDE SEQUENCE [LARGE SCALE GENOMIC DNA]</scope>
    <source>
        <strain evidence="14 15">LNHT1506</strain>
    </source>
</reference>
<evidence type="ECO:0000256" key="1">
    <source>
        <dbReference type="ARBA" id="ARBA00004606"/>
    </source>
</evidence>
<dbReference type="Pfam" id="PF02434">
    <property type="entry name" value="Fringe"/>
    <property type="match status" value="1"/>
</dbReference>
<name>A0A6H0XLZ2_9PEZI</name>
<comment type="subcellular location">
    <subcellularLocation>
        <location evidence="1">Membrane</location>
        <topology evidence="1">Single-pass type II membrane protein</topology>
    </subcellularLocation>
</comment>
<dbReference type="Gene3D" id="3.90.550.50">
    <property type="match status" value="1"/>
</dbReference>
<keyword evidence="8" id="KW-0547">Nucleotide-binding</keyword>
<evidence type="ECO:0000256" key="9">
    <source>
        <dbReference type="ARBA" id="ARBA00022968"/>
    </source>
</evidence>
<dbReference type="EMBL" id="CP051139">
    <property type="protein sequence ID" value="QIW95637.1"/>
    <property type="molecule type" value="Genomic_DNA"/>
</dbReference>
<evidence type="ECO:0000313" key="14">
    <source>
        <dbReference type="EMBL" id="QIW95637.1"/>
    </source>
</evidence>
<organism evidence="14 15">
    <name type="scientific">Peltaster fructicola</name>
    <dbReference type="NCBI Taxonomy" id="286661"/>
    <lineage>
        <taxon>Eukaryota</taxon>
        <taxon>Fungi</taxon>
        <taxon>Dikarya</taxon>
        <taxon>Ascomycota</taxon>
        <taxon>Pezizomycotina</taxon>
        <taxon>Dothideomycetes</taxon>
        <taxon>Dothideomycetes incertae sedis</taxon>
        <taxon>Peltaster</taxon>
    </lineage>
</organism>
<feature type="domain" description="Fringe-like glycosyltransferase" evidence="13">
    <location>
        <begin position="173"/>
        <end position="247"/>
    </location>
</feature>
<dbReference type="AlphaFoldDB" id="A0A6H0XLZ2"/>
<dbReference type="PANTHER" id="PTHR23033">
    <property type="entry name" value="BETA1,3-GALACTOSYLTRANSFERASE"/>
    <property type="match status" value="1"/>
</dbReference>
<dbReference type="GO" id="GO:0000166">
    <property type="term" value="F:nucleotide binding"/>
    <property type="evidence" value="ECO:0007669"/>
    <property type="project" value="UniProtKB-KW"/>
</dbReference>
<dbReference type="Proteomes" id="UP000503462">
    <property type="component" value="Chromosome 1"/>
</dbReference>
<proteinExistence type="inferred from homology"/>
<dbReference type="GO" id="GO:0016020">
    <property type="term" value="C:membrane"/>
    <property type="evidence" value="ECO:0007669"/>
    <property type="project" value="UniProtKB-SubCell"/>
</dbReference>
<evidence type="ECO:0000256" key="7">
    <source>
        <dbReference type="ARBA" id="ARBA00022692"/>
    </source>
</evidence>
<evidence type="ECO:0000256" key="12">
    <source>
        <dbReference type="SAM" id="SignalP"/>
    </source>
</evidence>
<keyword evidence="12" id="KW-0732">Signal</keyword>
<feature type="chain" id="PRO_5026190519" description="N-acetylgalactosaminide beta-1,3-galactosyltransferase" evidence="12">
    <location>
        <begin position="29"/>
        <end position="493"/>
    </location>
</feature>
<gene>
    <name evidence="14" type="ORF">AMS68_001155</name>
</gene>
<evidence type="ECO:0000256" key="6">
    <source>
        <dbReference type="ARBA" id="ARBA00022679"/>
    </source>
</evidence>
<dbReference type="InterPro" id="IPR003378">
    <property type="entry name" value="Fringe-like_glycosylTrfase"/>
</dbReference>
<feature type="signal peptide" evidence="12">
    <location>
        <begin position="1"/>
        <end position="28"/>
    </location>
</feature>
<keyword evidence="7" id="KW-0812">Transmembrane</keyword>
<evidence type="ECO:0000256" key="8">
    <source>
        <dbReference type="ARBA" id="ARBA00022741"/>
    </source>
</evidence>
<sequence>MARWNLFGRRSRFLRLLLLLSLAFIVISLHQRHELTSRFGQYIPDLAKDDCSSYPDLGNIAIVVKTGATEAARLIPTLLKTSLRCVKDPIIVSDLEQEISGIKLHNVLAEFAPRAMQGNVDFEIYHLQQQYQAEGREEDIPKLSSMPHANQDWRTAGKSAAWGLDKYKNIRMVELAWRTQPDREWYFFIDADTYLNWNNLLVWLSRMDHTEPLYVGQPVRMREHKPKPLDFAYGGAGILLSQAAVRTYSLERPGLTQRWDRRIQGWWFGDFMLADALDEELGLGVTDGTPMLGGESPTAMPFGPHNWCRPIVTTHHLAPADARKLLQLERTAGSELLLGRDIYHGVAQPDLPGQSNDWDNGAEDARFSIAMDAQLSETAHNSLDECEAACQSEEHCFQYLFIQQTEIMTNDAIRVESRCHLSSMFRLGQAKPIEHWNDQHKARTSFTSGWNRPRISAWVKSSSEVDCNNTEQLWDFGHGVVLGDSLGRVLHSS</sequence>
<evidence type="ECO:0000313" key="15">
    <source>
        <dbReference type="Proteomes" id="UP000503462"/>
    </source>
</evidence>
<keyword evidence="5" id="KW-0328">Glycosyltransferase</keyword>
<comment type="similarity">
    <text evidence="3">Belongs to the glycosyltransferase 31 family. Beta3-Gal-T subfamily.</text>
</comment>
<dbReference type="PANTHER" id="PTHR23033:SF47">
    <property type="entry name" value="APPLE DOMAIN-CONTAINING PROTEIN-RELATED"/>
    <property type="match status" value="1"/>
</dbReference>
<keyword evidence="10" id="KW-1133">Transmembrane helix</keyword>
<evidence type="ECO:0000259" key="13">
    <source>
        <dbReference type="Pfam" id="PF02434"/>
    </source>
</evidence>
<evidence type="ECO:0000256" key="10">
    <source>
        <dbReference type="ARBA" id="ARBA00022989"/>
    </source>
</evidence>
<keyword evidence="15" id="KW-1185">Reference proteome</keyword>
<keyword evidence="11" id="KW-0472">Membrane</keyword>
<evidence type="ECO:0000256" key="5">
    <source>
        <dbReference type="ARBA" id="ARBA00022676"/>
    </source>
</evidence>
<keyword evidence="6" id="KW-0808">Transferase</keyword>
<evidence type="ECO:0000256" key="11">
    <source>
        <dbReference type="ARBA" id="ARBA00023136"/>
    </source>
</evidence>
<dbReference type="EC" id="2.4.1.122" evidence="4"/>
<evidence type="ECO:0000256" key="3">
    <source>
        <dbReference type="ARBA" id="ARBA00006462"/>
    </source>
</evidence>
<dbReference type="InterPro" id="IPR026050">
    <property type="entry name" value="C1GALT1/C1GALT1_chp1"/>
</dbReference>
<dbReference type="OrthoDB" id="414175at2759"/>
<accession>A0A6H0XLZ2</accession>
<evidence type="ECO:0000256" key="2">
    <source>
        <dbReference type="ARBA" id="ARBA00004922"/>
    </source>
</evidence>
<comment type="pathway">
    <text evidence="2">Protein modification; protein glycosylation.</text>
</comment>
<evidence type="ECO:0000256" key="4">
    <source>
        <dbReference type="ARBA" id="ARBA00012557"/>
    </source>
</evidence>